<dbReference type="Pfam" id="PF03968">
    <property type="entry name" value="LptD_N"/>
    <property type="match status" value="1"/>
</dbReference>
<dbReference type="RefSeq" id="WP_080797638.1">
    <property type="nucleotide sequence ID" value="NZ_LT828540.1"/>
</dbReference>
<dbReference type="InterPro" id="IPR005653">
    <property type="entry name" value="OstA-like_N"/>
</dbReference>
<dbReference type="GO" id="GO:0015920">
    <property type="term" value="P:lipopolysaccharide transport"/>
    <property type="evidence" value="ECO:0007669"/>
    <property type="project" value="TreeGrafter"/>
</dbReference>
<dbReference type="GO" id="GO:0030288">
    <property type="term" value="C:outer membrane-bounded periplasmic space"/>
    <property type="evidence" value="ECO:0007669"/>
    <property type="project" value="TreeGrafter"/>
</dbReference>
<reference evidence="5 6" key="1">
    <citation type="submission" date="2017-03" db="EMBL/GenBank/DDBJ databases">
        <authorList>
            <person name="Afonso C.L."/>
            <person name="Miller P.J."/>
            <person name="Scott M.A."/>
            <person name="Spackman E."/>
            <person name="Goraichik I."/>
            <person name="Dimitrov K.M."/>
            <person name="Suarez D.L."/>
            <person name="Swayne D.E."/>
        </authorList>
    </citation>
    <scope>NUCLEOTIDE SEQUENCE [LARGE SCALE GENOMIC DNA]</scope>
    <source>
        <strain evidence="5">PRJEB14757</strain>
    </source>
</reference>
<feature type="signal peptide" evidence="3">
    <location>
        <begin position="1"/>
        <end position="25"/>
    </location>
</feature>
<dbReference type="Proteomes" id="UP000191931">
    <property type="component" value="Unassembled WGS sequence"/>
</dbReference>
<evidence type="ECO:0000313" key="6">
    <source>
        <dbReference type="Proteomes" id="UP000191931"/>
    </source>
</evidence>
<proteinExistence type="predicted"/>
<evidence type="ECO:0000313" key="5">
    <source>
        <dbReference type="EMBL" id="SLM27432.1"/>
    </source>
</evidence>
<dbReference type="PROSITE" id="PS51257">
    <property type="entry name" value="PROKAR_LIPOPROTEIN"/>
    <property type="match status" value="1"/>
</dbReference>
<dbReference type="STRING" id="1246637.MTBBW1_10091"/>
<gene>
    <name evidence="5" type="ORF">MTBBW1_10091</name>
</gene>
<keyword evidence="1 3" id="KW-0732">Signal</keyword>
<accession>A0A1W1H4R7</accession>
<keyword evidence="6" id="KW-1185">Reference proteome</keyword>
<dbReference type="GO" id="GO:0017089">
    <property type="term" value="F:glycolipid transfer activity"/>
    <property type="evidence" value="ECO:0007669"/>
    <property type="project" value="TreeGrafter"/>
</dbReference>
<dbReference type="GO" id="GO:0009279">
    <property type="term" value="C:cell outer membrane"/>
    <property type="evidence" value="ECO:0007669"/>
    <property type="project" value="TreeGrafter"/>
</dbReference>
<evidence type="ECO:0000256" key="3">
    <source>
        <dbReference type="SAM" id="SignalP"/>
    </source>
</evidence>
<feature type="compositionally biased region" description="Polar residues" evidence="2">
    <location>
        <begin position="30"/>
        <end position="49"/>
    </location>
</feature>
<evidence type="ECO:0000256" key="1">
    <source>
        <dbReference type="ARBA" id="ARBA00022729"/>
    </source>
</evidence>
<dbReference type="InterPro" id="IPR052037">
    <property type="entry name" value="LPS_export_LptA"/>
</dbReference>
<feature type="compositionally biased region" description="Basic and acidic residues" evidence="2">
    <location>
        <begin position="51"/>
        <end position="75"/>
    </location>
</feature>
<dbReference type="Gene3D" id="2.60.450.10">
    <property type="entry name" value="Lipopolysaccharide (LPS) transport protein A like domain"/>
    <property type="match status" value="1"/>
</dbReference>
<feature type="domain" description="Organic solvent tolerance-like N-terminal" evidence="4">
    <location>
        <begin position="79"/>
        <end position="194"/>
    </location>
</feature>
<protein>
    <submittedName>
        <fullName evidence="5">Putative organic solvent tolerance protein OstA (Modular protein)</fullName>
    </submittedName>
</protein>
<evidence type="ECO:0000259" key="4">
    <source>
        <dbReference type="Pfam" id="PF03968"/>
    </source>
</evidence>
<evidence type="ECO:0000256" key="2">
    <source>
        <dbReference type="SAM" id="MobiDB-lite"/>
    </source>
</evidence>
<dbReference type="PANTHER" id="PTHR36504:SF1">
    <property type="entry name" value="LIPOPOLYSACCHARIDE EXPORT SYSTEM PROTEIN LPTA"/>
    <property type="match status" value="1"/>
</dbReference>
<dbReference type="PANTHER" id="PTHR36504">
    <property type="entry name" value="LIPOPOLYSACCHARIDE EXPORT SYSTEM PROTEIN LPTA"/>
    <property type="match status" value="1"/>
</dbReference>
<sequence>MPKNFINFLLLLLTLSISCQGQLRADQKQESNTSINTPMKISQKKSSVSRPVEEPDSESRVEEPHSETRQRENNKKLVITSDSMTVEKASSTIRFSGNVVATRENEVIKADTITVTLEEKKEKTSSNNDAKQDIREMTASGNVQFTSDNKKAFADHAIYRTADQTLVLTGDSPRVETDDSYITGKKIILDQLTGKITVEGDGARRVEALFNSRDTIVKP</sequence>
<feature type="chain" id="PRO_5010717146" evidence="3">
    <location>
        <begin position="26"/>
        <end position="219"/>
    </location>
</feature>
<feature type="region of interest" description="Disordered" evidence="2">
    <location>
        <begin position="26"/>
        <end position="75"/>
    </location>
</feature>
<name>A0A1W1H4R7_9BACT</name>
<dbReference type="AlphaFoldDB" id="A0A1W1H4R7"/>
<dbReference type="OrthoDB" id="5418426at2"/>
<organism evidence="5 6">
    <name type="scientific">Desulfamplus magnetovallimortis</name>
    <dbReference type="NCBI Taxonomy" id="1246637"/>
    <lineage>
        <taxon>Bacteria</taxon>
        <taxon>Pseudomonadati</taxon>
        <taxon>Thermodesulfobacteriota</taxon>
        <taxon>Desulfobacteria</taxon>
        <taxon>Desulfobacterales</taxon>
        <taxon>Desulfobacteraceae</taxon>
        <taxon>Desulfamplus</taxon>
    </lineage>
</organism>
<dbReference type="EMBL" id="FWEV01000001">
    <property type="protein sequence ID" value="SLM27432.1"/>
    <property type="molecule type" value="Genomic_DNA"/>
</dbReference>